<dbReference type="Proteomes" id="UP000030764">
    <property type="component" value="Unassembled WGS sequence"/>
</dbReference>
<dbReference type="AlphaFoldDB" id="A0A085LRX0"/>
<evidence type="ECO:0000313" key="1">
    <source>
        <dbReference type="EMBL" id="KFD47716.1"/>
    </source>
</evidence>
<evidence type="ECO:0000313" key="2">
    <source>
        <dbReference type="Proteomes" id="UP000030764"/>
    </source>
</evidence>
<accession>A0A085LRX0</accession>
<sequence>MSASLIGKRDSASARAFLQAGHTPPSIRSCPVSMPSASADLSPAWVALGYSQKSVPTACDPFST</sequence>
<dbReference type="EMBL" id="KL363316">
    <property type="protein sequence ID" value="KFD47716.1"/>
    <property type="molecule type" value="Genomic_DNA"/>
</dbReference>
<protein>
    <submittedName>
        <fullName evidence="1">Uncharacterized protein</fullName>
    </submittedName>
</protein>
<reference evidence="1 2" key="1">
    <citation type="journal article" date="2014" name="Nat. Genet.">
        <title>Genome and transcriptome of the porcine whipworm Trichuris suis.</title>
        <authorList>
            <person name="Jex A.R."/>
            <person name="Nejsum P."/>
            <person name="Schwarz E.M."/>
            <person name="Hu L."/>
            <person name="Young N.D."/>
            <person name="Hall R.S."/>
            <person name="Korhonen P.K."/>
            <person name="Liao S."/>
            <person name="Thamsborg S."/>
            <person name="Xia J."/>
            <person name="Xu P."/>
            <person name="Wang S."/>
            <person name="Scheerlinck J.P."/>
            <person name="Hofmann A."/>
            <person name="Sternberg P.W."/>
            <person name="Wang J."/>
            <person name="Gasser R.B."/>
        </authorList>
    </citation>
    <scope>NUCLEOTIDE SEQUENCE [LARGE SCALE GENOMIC DNA]</scope>
    <source>
        <strain evidence="1">DCEP-RM93M</strain>
    </source>
</reference>
<organism evidence="1 2">
    <name type="scientific">Trichuris suis</name>
    <name type="common">pig whipworm</name>
    <dbReference type="NCBI Taxonomy" id="68888"/>
    <lineage>
        <taxon>Eukaryota</taxon>
        <taxon>Metazoa</taxon>
        <taxon>Ecdysozoa</taxon>
        <taxon>Nematoda</taxon>
        <taxon>Enoplea</taxon>
        <taxon>Dorylaimia</taxon>
        <taxon>Trichinellida</taxon>
        <taxon>Trichuridae</taxon>
        <taxon>Trichuris</taxon>
    </lineage>
</organism>
<proteinExistence type="predicted"/>
<name>A0A085LRX0_9BILA</name>
<keyword evidence="2" id="KW-1185">Reference proteome</keyword>
<gene>
    <name evidence="1" type="ORF">M513_11394</name>
</gene>